<evidence type="ECO:0000313" key="3">
    <source>
        <dbReference type="Proteomes" id="UP000253318"/>
    </source>
</evidence>
<keyword evidence="3" id="KW-1185">Reference proteome</keyword>
<dbReference type="RefSeq" id="WP_114400916.1">
    <property type="nucleotide sequence ID" value="NZ_QEIN01000175.1"/>
</dbReference>
<dbReference type="AlphaFoldDB" id="A0A368T1D5"/>
<accession>A0A368T1D5</accession>
<dbReference type="Pfam" id="PF10861">
    <property type="entry name" value="DUF2784"/>
    <property type="match status" value="1"/>
</dbReference>
<gene>
    <name evidence="2" type="ORF">DEF24_19715</name>
</gene>
<feature type="transmembrane region" description="Helical" evidence="1">
    <location>
        <begin position="12"/>
        <end position="29"/>
    </location>
</feature>
<comment type="caution">
    <text evidence="2">The sequence shown here is derived from an EMBL/GenBank/DDBJ whole genome shotgun (WGS) entry which is preliminary data.</text>
</comment>
<sequence length="133" mass="14484">MGYRVLGEAAMLAHFCFLGYLVVGGFFAWRWPRAVWPHVLVAGYGLGILVIGWTCPLTVVEDWARVRAGGAGLGAQGFIAHYLTGVLYPADAIGAVRLLVALVVALSWAGAVLRWRHRRTRPGPVRRPAVPPR</sequence>
<dbReference type="InterPro" id="IPR021218">
    <property type="entry name" value="DUF2784"/>
</dbReference>
<dbReference type="EMBL" id="QEIN01000175">
    <property type="protein sequence ID" value="RCV54086.1"/>
    <property type="molecule type" value="Genomic_DNA"/>
</dbReference>
<evidence type="ECO:0000313" key="2">
    <source>
        <dbReference type="EMBL" id="RCV54086.1"/>
    </source>
</evidence>
<evidence type="ECO:0000256" key="1">
    <source>
        <dbReference type="SAM" id="Phobius"/>
    </source>
</evidence>
<keyword evidence="1" id="KW-0472">Membrane</keyword>
<dbReference type="OrthoDB" id="370375at2"/>
<name>A0A368T1D5_9ACTN</name>
<feature type="transmembrane region" description="Helical" evidence="1">
    <location>
        <begin position="35"/>
        <end position="56"/>
    </location>
</feature>
<reference evidence="2 3" key="1">
    <citation type="submission" date="2018-04" db="EMBL/GenBank/DDBJ databases">
        <title>Novel actinobacteria from marine sediment.</title>
        <authorList>
            <person name="Ng Z.Y."/>
            <person name="Tan G.Y.A."/>
        </authorList>
    </citation>
    <scope>NUCLEOTIDE SEQUENCE [LARGE SCALE GENOMIC DNA]</scope>
    <source>
        <strain evidence="2 3">TPS81</strain>
    </source>
</reference>
<organism evidence="2 3">
    <name type="scientific">Marinitenerispora sediminis</name>
    <dbReference type="NCBI Taxonomy" id="1931232"/>
    <lineage>
        <taxon>Bacteria</taxon>
        <taxon>Bacillati</taxon>
        <taxon>Actinomycetota</taxon>
        <taxon>Actinomycetes</taxon>
        <taxon>Streptosporangiales</taxon>
        <taxon>Nocardiopsidaceae</taxon>
        <taxon>Marinitenerispora</taxon>
    </lineage>
</organism>
<feature type="transmembrane region" description="Helical" evidence="1">
    <location>
        <begin position="94"/>
        <end position="113"/>
    </location>
</feature>
<keyword evidence="1" id="KW-1133">Transmembrane helix</keyword>
<protein>
    <submittedName>
        <fullName evidence="2">DUF2784 domain-containing protein</fullName>
    </submittedName>
</protein>
<keyword evidence="1" id="KW-0812">Transmembrane</keyword>
<proteinExistence type="predicted"/>
<dbReference type="Proteomes" id="UP000253318">
    <property type="component" value="Unassembled WGS sequence"/>
</dbReference>